<protein>
    <submittedName>
        <fullName evidence="1">SH3 domain-binding glutamic acid-rich-like protein 3</fullName>
    </submittedName>
</protein>
<evidence type="ECO:0000313" key="1">
    <source>
        <dbReference type="EMBL" id="TFK09565.1"/>
    </source>
</evidence>
<comment type="caution">
    <text evidence="1">The sequence shown here is derived from an EMBL/GenBank/DDBJ whole genome shotgun (WGS) entry which is preliminary data.</text>
</comment>
<accession>A0A4D9EKR1</accession>
<name>A0A4D9EKR1_9SAUR</name>
<reference evidence="1 2" key="2">
    <citation type="submission" date="2019-04" db="EMBL/GenBank/DDBJ databases">
        <title>The genome sequence of big-headed turtle.</title>
        <authorList>
            <person name="Gong S."/>
        </authorList>
    </citation>
    <scope>NUCLEOTIDE SEQUENCE [LARGE SCALE GENOMIC DNA]</scope>
    <source>
        <strain evidence="1">DO16091913</strain>
        <tissue evidence="1">Muscle</tissue>
    </source>
</reference>
<sequence length="116" mass="12445">MAPQSCQSGNCHLHSTKLILKGNSCHRETSQLLVGQETGKDGQGQKGSLSPAVAAVTAPERCCKPSPRLPLLVSDQEDRWSLASHSVMPPALPNVWDHLGCGEHRSSLSLSQMVFC</sequence>
<gene>
    <name evidence="1" type="ORF">DR999_PMT07369</name>
</gene>
<organism evidence="1 2">
    <name type="scientific">Platysternon megacephalum</name>
    <name type="common">big-headed turtle</name>
    <dbReference type="NCBI Taxonomy" id="55544"/>
    <lineage>
        <taxon>Eukaryota</taxon>
        <taxon>Metazoa</taxon>
        <taxon>Chordata</taxon>
        <taxon>Craniata</taxon>
        <taxon>Vertebrata</taxon>
        <taxon>Euteleostomi</taxon>
        <taxon>Archelosauria</taxon>
        <taxon>Testudinata</taxon>
        <taxon>Testudines</taxon>
        <taxon>Cryptodira</taxon>
        <taxon>Durocryptodira</taxon>
        <taxon>Testudinoidea</taxon>
        <taxon>Platysternidae</taxon>
        <taxon>Platysternon</taxon>
    </lineage>
</organism>
<dbReference type="Proteomes" id="UP000297703">
    <property type="component" value="Unassembled WGS sequence"/>
</dbReference>
<proteinExistence type="predicted"/>
<dbReference type="AlphaFoldDB" id="A0A4D9EKR1"/>
<dbReference type="EMBL" id="QXTE01000051">
    <property type="protein sequence ID" value="TFK09565.1"/>
    <property type="molecule type" value="Genomic_DNA"/>
</dbReference>
<reference evidence="1 2" key="1">
    <citation type="submission" date="2019-04" db="EMBL/GenBank/DDBJ databases">
        <title>Draft genome of the big-headed turtle Platysternon megacephalum.</title>
        <authorList>
            <person name="Gong S."/>
        </authorList>
    </citation>
    <scope>NUCLEOTIDE SEQUENCE [LARGE SCALE GENOMIC DNA]</scope>
    <source>
        <strain evidence="1">DO16091913</strain>
        <tissue evidence="1">Muscle</tissue>
    </source>
</reference>
<evidence type="ECO:0000313" key="2">
    <source>
        <dbReference type="Proteomes" id="UP000297703"/>
    </source>
</evidence>
<keyword evidence="2" id="KW-1185">Reference proteome</keyword>